<feature type="compositionally biased region" description="Acidic residues" evidence="1">
    <location>
        <begin position="88"/>
        <end position="98"/>
    </location>
</feature>
<reference evidence="2 3" key="1">
    <citation type="journal article" date="2018" name="Sci. Rep.">
        <title>Comparative analysis of the Pocillopora damicornis genome highlights role of immune system in coral evolution.</title>
        <authorList>
            <person name="Cunning R."/>
            <person name="Bay R.A."/>
            <person name="Gillette P."/>
            <person name="Baker A.C."/>
            <person name="Traylor-Knowles N."/>
        </authorList>
    </citation>
    <scope>NUCLEOTIDE SEQUENCE [LARGE SCALE GENOMIC DNA]</scope>
    <source>
        <strain evidence="2">RSMAS</strain>
        <tissue evidence="2">Whole animal</tissue>
    </source>
</reference>
<evidence type="ECO:0000313" key="3">
    <source>
        <dbReference type="Proteomes" id="UP000275408"/>
    </source>
</evidence>
<name>A0A3M6V168_POCDA</name>
<evidence type="ECO:0000313" key="2">
    <source>
        <dbReference type="EMBL" id="RMX59298.1"/>
    </source>
</evidence>
<comment type="caution">
    <text evidence="2">The sequence shown here is derived from an EMBL/GenBank/DDBJ whole genome shotgun (WGS) entry which is preliminary data.</text>
</comment>
<evidence type="ECO:0000256" key="1">
    <source>
        <dbReference type="SAM" id="MobiDB-lite"/>
    </source>
</evidence>
<accession>A0A3M6V168</accession>
<proteinExistence type="predicted"/>
<gene>
    <name evidence="2" type="ORF">pdam_00011884</name>
</gene>
<keyword evidence="3" id="KW-1185">Reference proteome</keyword>
<organism evidence="2 3">
    <name type="scientific">Pocillopora damicornis</name>
    <name type="common">Cauliflower coral</name>
    <name type="synonym">Millepora damicornis</name>
    <dbReference type="NCBI Taxonomy" id="46731"/>
    <lineage>
        <taxon>Eukaryota</taxon>
        <taxon>Metazoa</taxon>
        <taxon>Cnidaria</taxon>
        <taxon>Anthozoa</taxon>
        <taxon>Hexacorallia</taxon>
        <taxon>Scleractinia</taxon>
        <taxon>Astrocoeniina</taxon>
        <taxon>Pocilloporidae</taxon>
        <taxon>Pocillopora</taxon>
    </lineage>
</organism>
<dbReference type="Proteomes" id="UP000275408">
    <property type="component" value="Unassembled WGS sequence"/>
</dbReference>
<feature type="region of interest" description="Disordered" evidence="1">
    <location>
        <begin position="78"/>
        <end position="118"/>
    </location>
</feature>
<sequence>MTEPYMLPQLEIIVDDGLGFTVKVYGCYLVEDHPLYLEYRRSMQNVTMSNLVKELQGYKLCTGVQTLELTSKLSHHVVPINHDTVSEHEEEEAEEEEQQQFPHKGTKDDLQIDLSKKR</sequence>
<dbReference type="AlphaFoldDB" id="A0A3M6V168"/>
<protein>
    <submittedName>
        <fullName evidence="2">Uncharacterized protein</fullName>
    </submittedName>
</protein>
<dbReference type="EMBL" id="RCHS01000379">
    <property type="protein sequence ID" value="RMX59298.1"/>
    <property type="molecule type" value="Genomic_DNA"/>
</dbReference>